<evidence type="ECO:0000313" key="2">
    <source>
        <dbReference type="EMBL" id="BCI53128.1"/>
    </source>
</evidence>
<protein>
    <recommendedName>
        <fullName evidence="4">Secreted protein</fullName>
    </recommendedName>
</protein>
<keyword evidence="1" id="KW-0732">Signal</keyword>
<proteinExistence type="predicted"/>
<gene>
    <name evidence="2" type="ORF">NIIDNTM18_24060</name>
</gene>
<sequence length="67" mass="6702">MAPAVWLSVSATALSVMSVNLTSGPSSAEIGRHVAEIDVLVESTRTFAPVCSFGRNNDGGVIPGGGG</sequence>
<dbReference type="Proteomes" id="UP000515734">
    <property type="component" value="Chromosome"/>
</dbReference>
<reference evidence="2 3" key="1">
    <citation type="submission" date="2020-07" db="EMBL/GenBank/DDBJ databases">
        <title>Complete genome sequence of Mycolicibacterium litorale like strain isolated from cardiac implantable electronic device infection.</title>
        <authorList>
            <person name="Fukano H."/>
            <person name="Miyama H."/>
            <person name="Hoshino Y."/>
        </authorList>
    </citation>
    <scope>NUCLEOTIDE SEQUENCE [LARGE SCALE GENOMIC DNA]</scope>
    <source>
        <strain evidence="2 3">NIIDNTM18</strain>
    </source>
</reference>
<evidence type="ECO:0008006" key="4">
    <source>
        <dbReference type="Google" id="ProtNLM"/>
    </source>
</evidence>
<accession>A0A6S6PA62</accession>
<evidence type="ECO:0000256" key="1">
    <source>
        <dbReference type="SAM" id="SignalP"/>
    </source>
</evidence>
<evidence type="ECO:0000313" key="3">
    <source>
        <dbReference type="Proteomes" id="UP000515734"/>
    </source>
</evidence>
<feature type="chain" id="PRO_5028199732" description="Secreted protein" evidence="1">
    <location>
        <begin position="29"/>
        <end position="67"/>
    </location>
</feature>
<organism evidence="2 3">
    <name type="scientific">Mycolicibacterium litorale</name>
    <dbReference type="NCBI Taxonomy" id="758802"/>
    <lineage>
        <taxon>Bacteria</taxon>
        <taxon>Bacillati</taxon>
        <taxon>Actinomycetota</taxon>
        <taxon>Actinomycetes</taxon>
        <taxon>Mycobacteriales</taxon>
        <taxon>Mycobacteriaceae</taxon>
        <taxon>Mycolicibacterium</taxon>
    </lineage>
</organism>
<dbReference type="AlphaFoldDB" id="A0A6S6PA62"/>
<name>A0A6S6PA62_9MYCO</name>
<dbReference type="EMBL" id="AP023287">
    <property type="protein sequence ID" value="BCI53128.1"/>
    <property type="molecule type" value="Genomic_DNA"/>
</dbReference>
<feature type="signal peptide" evidence="1">
    <location>
        <begin position="1"/>
        <end position="28"/>
    </location>
</feature>